<dbReference type="EC" id="5.2.1.8" evidence="1"/>
<sequence>MTRHIRLAALLVATGSIGLLPAVAQTPPAPPRYQPVNPAASLPPPPPPPPPAPVSAGPAAASSAPARPTPASVLAGAPAEAWREVPADRLLVIDFAGGGQVLIELAPEFAPEHVANIITLAQARWFDGIAIVRSQENYVTQWGDPTEKKPLPADMPAKLPAEYERSAAGVPLDVLPYRDTYAATVGYSRGMPAASEGGQAWLAHCYSMVGVGRDKNPDVGTGAELYAVIGHQARALDRNIAVVGRVIAGMEVLSARPRGTGPLGFYTDPTQKTGIVAVRLAADLTPAERPAWQVLRTDTPTFTAWLSARASRQDDFFLRPAGAIDLCTAMPPVRKTPPAGS</sequence>
<evidence type="ECO:0000256" key="4">
    <source>
        <dbReference type="SAM" id="MobiDB-lite"/>
    </source>
</evidence>
<evidence type="ECO:0000256" key="2">
    <source>
        <dbReference type="ARBA" id="ARBA00023110"/>
    </source>
</evidence>
<organism evidence="7 8">
    <name type="scientific">Sphingomonas naphthae</name>
    <dbReference type="NCBI Taxonomy" id="1813468"/>
    <lineage>
        <taxon>Bacteria</taxon>
        <taxon>Pseudomonadati</taxon>
        <taxon>Pseudomonadota</taxon>
        <taxon>Alphaproteobacteria</taxon>
        <taxon>Sphingomonadales</taxon>
        <taxon>Sphingomonadaceae</taxon>
        <taxon>Sphingomonas</taxon>
    </lineage>
</organism>
<evidence type="ECO:0000256" key="5">
    <source>
        <dbReference type="SAM" id="SignalP"/>
    </source>
</evidence>
<proteinExistence type="predicted"/>
<feature type="domain" description="PPIase cyclophilin-type" evidence="6">
    <location>
        <begin position="97"/>
        <end position="255"/>
    </location>
</feature>
<feature type="compositionally biased region" description="Low complexity" evidence="4">
    <location>
        <begin position="54"/>
        <end position="71"/>
    </location>
</feature>
<feature type="compositionally biased region" description="Pro residues" evidence="4">
    <location>
        <begin position="41"/>
        <end position="53"/>
    </location>
</feature>
<evidence type="ECO:0000256" key="1">
    <source>
        <dbReference type="ARBA" id="ARBA00013194"/>
    </source>
</evidence>
<dbReference type="PANTHER" id="PTHR43246">
    <property type="entry name" value="PEPTIDYL-PROLYL CIS-TRANS ISOMERASE CYP38, CHLOROPLASTIC"/>
    <property type="match status" value="1"/>
</dbReference>
<protein>
    <recommendedName>
        <fullName evidence="1">peptidylprolyl isomerase</fullName>
        <ecNumber evidence="1">5.2.1.8</ecNumber>
    </recommendedName>
</protein>
<dbReference type="EMBL" id="CP117411">
    <property type="protein sequence ID" value="WCT74546.1"/>
    <property type="molecule type" value="Genomic_DNA"/>
</dbReference>
<accession>A0ABY7TPB1</accession>
<gene>
    <name evidence="7" type="ORF">PQ455_04765</name>
</gene>
<evidence type="ECO:0000313" key="8">
    <source>
        <dbReference type="Proteomes" id="UP001220395"/>
    </source>
</evidence>
<name>A0ABY7TPB1_9SPHN</name>
<keyword evidence="5" id="KW-0732">Signal</keyword>
<reference evidence="7 8" key="1">
    <citation type="submission" date="2023-02" db="EMBL/GenBank/DDBJ databases">
        <title>Genome sequence of Sphingomonas naphthae.</title>
        <authorList>
            <person name="Kim S."/>
            <person name="Heo J."/>
            <person name="Kwon S.-W."/>
        </authorList>
    </citation>
    <scope>NUCLEOTIDE SEQUENCE [LARGE SCALE GENOMIC DNA]</scope>
    <source>
        <strain evidence="7 8">KACC 18716</strain>
    </source>
</reference>
<keyword evidence="8" id="KW-1185">Reference proteome</keyword>
<evidence type="ECO:0000259" key="6">
    <source>
        <dbReference type="Pfam" id="PF00160"/>
    </source>
</evidence>
<dbReference type="InterPro" id="IPR002130">
    <property type="entry name" value="Cyclophilin-type_PPIase_dom"/>
</dbReference>
<feature type="signal peptide" evidence="5">
    <location>
        <begin position="1"/>
        <end position="24"/>
    </location>
</feature>
<dbReference type="Gene3D" id="2.40.100.10">
    <property type="entry name" value="Cyclophilin-like"/>
    <property type="match status" value="1"/>
</dbReference>
<keyword evidence="3 7" id="KW-0413">Isomerase</keyword>
<keyword evidence="2" id="KW-0697">Rotamase</keyword>
<dbReference type="InterPro" id="IPR044665">
    <property type="entry name" value="E_coli_cyclophilin_A-like"/>
</dbReference>
<dbReference type="Pfam" id="PF00160">
    <property type="entry name" value="Pro_isomerase"/>
    <property type="match status" value="1"/>
</dbReference>
<evidence type="ECO:0000313" key="7">
    <source>
        <dbReference type="EMBL" id="WCT74546.1"/>
    </source>
</evidence>
<dbReference type="RefSeq" id="WP_273689655.1">
    <property type="nucleotide sequence ID" value="NZ_CP117411.1"/>
</dbReference>
<dbReference type="InterPro" id="IPR029000">
    <property type="entry name" value="Cyclophilin-like_dom_sf"/>
</dbReference>
<dbReference type="Proteomes" id="UP001220395">
    <property type="component" value="Chromosome"/>
</dbReference>
<dbReference type="SUPFAM" id="SSF50891">
    <property type="entry name" value="Cyclophilin-like"/>
    <property type="match status" value="1"/>
</dbReference>
<feature type="chain" id="PRO_5047116241" description="peptidylprolyl isomerase" evidence="5">
    <location>
        <begin position="25"/>
        <end position="341"/>
    </location>
</feature>
<evidence type="ECO:0000256" key="3">
    <source>
        <dbReference type="ARBA" id="ARBA00023235"/>
    </source>
</evidence>
<dbReference type="GO" id="GO:0003755">
    <property type="term" value="F:peptidyl-prolyl cis-trans isomerase activity"/>
    <property type="evidence" value="ECO:0007669"/>
    <property type="project" value="UniProtKB-EC"/>
</dbReference>
<feature type="region of interest" description="Disordered" evidence="4">
    <location>
        <begin position="30"/>
        <end position="71"/>
    </location>
</feature>